<keyword evidence="3 7" id="KW-0540">Nuclease</keyword>
<keyword evidence="10" id="KW-1185">Reference proteome</keyword>
<dbReference type="EMBL" id="RZNH01000011">
    <property type="protein sequence ID" value="NOU59840.1"/>
    <property type="molecule type" value="Genomic_DNA"/>
</dbReference>
<evidence type="ECO:0000256" key="8">
    <source>
        <dbReference type="SAM" id="MobiDB-lite"/>
    </source>
</evidence>
<organism evidence="9 10">
    <name type="scientific">Marinifilum caeruleilacunae</name>
    <dbReference type="NCBI Taxonomy" id="2499076"/>
    <lineage>
        <taxon>Bacteria</taxon>
        <taxon>Pseudomonadati</taxon>
        <taxon>Bacteroidota</taxon>
        <taxon>Bacteroidia</taxon>
        <taxon>Marinilabiliales</taxon>
        <taxon>Marinifilaceae</taxon>
    </lineage>
</organism>
<keyword evidence="2 7" id="KW-0819">tRNA processing</keyword>
<keyword evidence="5 7" id="KW-0378">Hydrolase</keyword>
<evidence type="ECO:0000256" key="2">
    <source>
        <dbReference type="ARBA" id="ARBA00022694"/>
    </source>
</evidence>
<comment type="catalytic activity">
    <reaction evidence="7">
        <text>Endonucleolytic cleavage of RNA, removing 5'-extranucleotides from tRNA precursor.</text>
        <dbReference type="EC" id="3.1.26.5"/>
    </reaction>
</comment>
<protein>
    <recommendedName>
        <fullName evidence="7">Ribonuclease P protein component</fullName>
        <shortName evidence="7">RNase P protein</shortName>
        <shortName evidence="7">RNaseP protein</shortName>
        <ecNumber evidence="7">3.1.26.5</ecNumber>
    </recommendedName>
    <alternativeName>
        <fullName evidence="7">Protein C5</fullName>
    </alternativeName>
</protein>
<sequence>MRKGNLISPFFVDFCSIIPNRMTRKTRFTFEKAERLTHKILIGKLFSEGNGFTCYPFRVVWKAAELHSDYPAQVAITVSKRNFKHAVKRNLLKRRIREIYRLNKHKLYEELEKKNVQLAFMIVYLPKKILESKEMEEQLKRAIERIPREYEKHSKPTETGGSVHHDSAN</sequence>
<dbReference type="Gene3D" id="3.30.230.10">
    <property type="match status" value="1"/>
</dbReference>
<feature type="region of interest" description="Disordered" evidence="8">
    <location>
        <begin position="145"/>
        <end position="169"/>
    </location>
</feature>
<dbReference type="PROSITE" id="PS00648">
    <property type="entry name" value="RIBONUCLEASE_P"/>
    <property type="match status" value="1"/>
</dbReference>
<comment type="subunit">
    <text evidence="7">Consists of a catalytic RNA component (M1 or rnpB) and a protein subunit.</text>
</comment>
<dbReference type="PANTHER" id="PTHR33992">
    <property type="entry name" value="RIBONUCLEASE P PROTEIN COMPONENT"/>
    <property type="match status" value="1"/>
</dbReference>
<dbReference type="Pfam" id="PF00825">
    <property type="entry name" value="Ribonuclease_P"/>
    <property type="match status" value="1"/>
</dbReference>
<keyword evidence="4 7" id="KW-0255">Endonuclease</keyword>
<dbReference type="PANTHER" id="PTHR33992:SF1">
    <property type="entry name" value="RIBONUCLEASE P PROTEIN COMPONENT"/>
    <property type="match status" value="1"/>
</dbReference>
<gene>
    <name evidence="7" type="primary">rnpA</name>
    <name evidence="9" type="ORF">ELS83_08400</name>
</gene>
<proteinExistence type="inferred from homology"/>
<name>A0ABX1WV97_9BACT</name>
<feature type="compositionally biased region" description="Basic and acidic residues" evidence="8">
    <location>
        <begin position="145"/>
        <end position="156"/>
    </location>
</feature>
<dbReference type="InterPro" id="IPR020539">
    <property type="entry name" value="RNase_P_CS"/>
</dbReference>
<dbReference type="InterPro" id="IPR014721">
    <property type="entry name" value="Ribsml_uS5_D2-typ_fold_subgr"/>
</dbReference>
<dbReference type="SUPFAM" id="SSF54211">
    <property type="entry name" value="Ribosomal protein S5 domain 2-like"/>
    <property type="match status" value="1"/>
</dbReference>
<dbReference type="InterPro" id="IPR020568">
    <property type="entry name" value="Ribosomal_Su5_D2-typ_SF"/>
</dbReference>
<evidence type="ECO:0000256" key="7">
    <source>
        <dbReference type="HAMAP-Rule" id="MF_00227"/>
    </source>
</evidence>
<evidence type="ECO:0000256" key="3">
    <source>
        <dbReference type="ARBA" id="ARBA00022722"/>
    </source>
</evidence>
<comment type="similarity">
    <text evidence="7">Belongs to the RnpA family.</text>
</comment>
<dbReference type="Proteomes" id="UP000732105">
    <property type="component" value="Unassembled WGS sequence"/>
</dbReference>
<evidence type="ECO:0000313" key="9">
    <source>
        <dbReference type="EMBL" id="NOU59840.1"/>
    </source>
</evidence>
<keyword evidence="6 7" id="KW-0694">RNA-binding</keyword>
<evidence type="ECO:0000313" key="10">
    <source>
        <dbReference type="Proteomes" id="UP000732105"/>
    </source>
</evidence>
<comment type="function">
    <text evidence="1 7">RNaseP catalyzes the removal of the 5'-leader sequence from pre-tRNA to produce the mature 5'-terminus. It can also cleave other RNA substrates such as 4.5S RNA. The protein component plays an auxiliary but essential role in vivo by binding to the 5'-leader sequence and broadening the substrate specificity of the ribozyme.</text>
</comment>
<reference evidence="9 10" key="1">
    <citation type="submission" date="2018-12" db="EMBL/GenBank/DDBJ databases">
        <title>Marinifilum JC070 sp. nov., a marine bacterium isolated from Yongle Blue Hole in the South China Sea.</title>
        <authorList>
            <person name="Fu T."/>
        </authorList>
    </citation>
    <scope>NUCLEOTIDE SEQUENCE [LARGE SCALE GENOMIC DNA]</scope>
    <source>
        <strain evidence="9 10">JC070</strain>
    </source>
</reference>
<evidence type="ECO:0000256" key="5">
    <source>
        <dbReference type="ARBA" id="ARBA00022801"/>
    </source>
</evidence>
<comment type="caution">
    <text evidence="9">The sequence shown here is derived from an EMBL/GenBank/DDBJ whole genome shotgun (WGS) entry which is preliminary data.</text>
</comment>
<dbReference type="EC" id="3.1.26.5" evidence="7"/>
<dbReference type="HAMAP" id="MF_00227">
    <property type="entry name" value="RNase_P"/>
    <property type="match status" value="1"/>
</dbReference>
<evidence type="ECO:0000256" key="1">
    <source>
        <dbReference type="ARBA" id="ARBA00002663"/>
    </source>
</evidence>
<evidence type="ECO:0000256" key="6">
    <source>
        <dbReference type="ARBA" id="ARBA00022884"/>
    </source>
</evidence>
<accession>A0ABX1WV97</accession>
<evidence type="ECO:0000256" key="4">
    <source>
        <dbReference type="ARBA" id="ARBA00022759"/>
    </source>
</evidence>
<dbReference type="InterPro" id="IPR000100">
    <property type="entry name" value="RNase_P"/>
</dbReference>